<keyword evidence="2" id="KW-0229">DNA integration</keyword>
<dbReference type="SUPFAM" id="SSF56349">
    <property type="entry name" value="DNA breaking-rejoining enzymes"/>
    <property type="match status" value="1"/>
</dbReference>
<gene>
    <name evidence="8" type="ORF">HNQ43_001385</name>
</gene>
<dbReference type="Pfam" id="PF02899">
    <property type="entry name" value="Phage_int_SAM_1"/>
    <property type="match status" value="1"/>
</dbReference>
<protein>
    <submittedName>
        <fullName evidence="8">Integrase/recombinase XerD</fullName>
    </submittedName>
</protein>
<name>A0A7W8D194_9FIRM</name>
<reference evidence="8 9" key="1">
    <citation type="submission" date="2020-08" db="EMBL/GenBank/DDBJ databases">
        <title>Genomic Encyclopedia of Type Strains, Phase IV (KMG-IV): sequencing the most valuable type-strain genomes for metagenomic binning, comparative biology and taxonomic classification.</title>
        <authorList>
            <person name="Goeker M."/>
        </authorList>
    </citation>
    <scope>NUCLEOTIDE SEQUENCE [LARGE SCALE GENOMIC DNA]</scope>
    <source>
        <strain evidence="8 9">DSM 26963</strain>
    </source>
</reference>
<evidence type="ECO:0000259" key="7">
    <source>
        <dbReference type="PROSITE" id="PS51900"/>
    </source>
</evidence>
<dbReference type="Gene3D" id="1.10.150.130">
    <property type="match status" value="1"/>
</dbReference>
<accession>A0A7W8D194</accession>
<dbReference type="AlphaFoldDB" id="A0A7W8D194"/>
<dbReference type="InterPro" id="IPR002104">
    <property type="entry name" value="Integrase_catalytic"/>
</dbReference>
<dbReference type="InterPro" id="IPR004107">
    <property type="entry name" value="Integrase_SAM-like_N"/>
</dbReference>
<dbReference type="PROSITE" id="PS51898">
    <property type="entry name" value="TYR_RECOMBINASE"/>
    <property type="match status" value="1"/>
</dbReference>
<proteinExistence type="inferred from homology"/>
<dbReference type="GO" id="GO:0015074">
    <property type="term" value="P:DNA integration"/>
    <property type="evidence" value="ECO:0007669"/>
    <property type="project" value="UniProtKB-KW"/>
</dbReference>
<keyword evidence="3 5" id="KW-0238">DNA-binding</keyword>
<dbReference type="GO" id="GO:0006310">
    <property type="term" value="P:DNA recombination"/>
    <property type="evidence" value="ECO:0007669"/>
    <property type="project" value="UniProtKB-KW"/>
</dbReference>
<comment type="caution">
    <text evidence="8">The sequence shown here is derived from an EMBL/GenBank/DDBJ whole genome shotgun (WGS) entry which is preliminary data.</text>
</comment>
<dbReference type="PROSITE" id="PS51900">
    <property type="entry name" value="CB"/>
    <property type="match status" value="1"/>
</dbReference>
<comment type="similarity">
    <text evidence="1">Belongs to the 'phage' integrase family.</text>
</comment>
<evidence type="ECO:0000259" key="6">
    <source>
        <dbReference type="PROSITE" id="PS51898"/>
    </source>
</evidence>
<organism evidence="8 9">
    <name type="scientific">Faecalicoccus acidiformans</name>
    <dbReference type="NCBI Taxonomy" id="915173"/>
    <lineage>
        <taxon>Bacteria</taxon>
        <taxon>Bacillati</taxon>
        <taxon>Bacillota</taxon>
        <taxon>Erysipelotrichia</taxon>
        <taxon>Erysipelotrichales</taxon>
        <taxon>Erysipelotrichaceae</taxon>
        <taxon>Faecalicoccus</taxon>
    </lineage>
</organism>
<dbReference type="InterPro" id="IPR010998">
    <property type="entry name" value="Integrase_recombinase_N"/>
</dbReference>
<evidence type="ECO:0000256" key="4">
    <source>
        <dbReference type="ARBA" id="ARBA00023172"/>
    </source>
</evidence>
<feature type="domain" description="Tyr recombinase" evidence="6">
    <location>
        <begin position="107"/>
        <end position="288"/>
    </location>
</feature>
<keyword evidence="4" id="KW-0233">DNA recombination</keyword>
<evidence type="ECO:0000256" key="2">
    <source>
        <dbReference type="ARBA" id="ARBA00022908"/>
    </source>
</evidence>
<dbReference type="InterPro" id="IPR011010">
    <property type="entry name" value="DNA_brk_join_enz"/>
</dbReference>
<evidence type="ECO:0000256" key="3">
    <source>
        <dbReference type="ARBA" id="ARBA00023125"/>
    </source>
</evidence>
<dbReference type="PANTHER" id="PTHR30349">
    <property type="entry name" value="PHAGE INTEGRASE-RELATED"/>
    <property type="match status" value="1"/>
</dbReference>
<dbReference type="GO" id="GO:0003677">
    <property type="term" value="F:DNA binding"/>
    <property type="evidence" value="ECO:0007669"/>
    <property type="project" value="UniProtKB-UniRule"/>
</dbReference>
<dbReference type="Pfam" id="PF00589">
    <property type="entry name" value="Phage_integrase"/>
    <property type="match status" value="1"/>
</dbReference>
<feature type="domain" description="Core-binding (CB)" evidence="7">
    <location>
        <begin position="1"/>
        <end position="86"/>
    </location>
</feature>
<sequence length="300" mass="35207">MKLLEALNDYLLEIKVVENRANNTFKSYQRDLKVYIDFLQAKGIQEMESITLGDIEDFLMFYLDSHAPSSANRMLSSIHGFHEFTSANHPHIKNPAFSVRGVKKKNHLPTYCTQMEIQKLFDSFDQSDQSIYEKTILEVLYTCGLRVSELCDLKTVQIRLQERILKVQGKGDKERIVPIASSCIEQMKLYQNIVRSQWIRKNTPYFFINRYGRRLTRQYVHLLIKRKVEECHLDPRISAHSLRHSFATHLLEGDADLRVVQELLGHADIQTTQIYTHIQNERLTKAYDQYFNFLGESKEE</sequence>
<dbReference type="InterPro" id="IPR013762">
    <property type="entry name" value="Integrase-like_cat_sf"/>
</dbReference>
<dbReference type="PANTHER" id="PTHR30349:SF41">
    <property type="entry name" value="INTEGRASE_RECOMBINASE PROTEIN MJ0367-RELATED"/>
    <property type="match status" value="1"/>
</dbReference>
<dbReference type="Proteomes" id="UP000521313">
    <property type="component" value="Unassembled WGS sequence"/>
</dbReference>
<evidence type="ECO:0000256" key="1">
    <source>
        <dbReference type="ARBA" id="ARBA00008857"/>
    </source>
</evidence>
<evidence type="ECO:0000313" key="9">
    <source>
        <dbReference type="Proteomes" id="UP000521313"/>
    </source>
</evidence>
<dbReference type="CDD" id="cd00798">
    <property type="entry name" value="INT_XerDC_C"/>
    <property type="match status" value="1"/>
</dbReference>
<dbReference type="Gene3D" id="1.10.443.10">
    <property type="entry name" value="Intergrase catalytic core"/>
    <property type="match status" value="1"/>
</dbReference>
<evidence type="ECO:0000256" key="5">
    <source>
        <dbReference type="PROSITE-ProRule" id="PRU01248"/>
    </source>
</evidence>
<dbReference type="RefSeq" id="WP_183376180.1">
    <property type="nucleotide sequence ID" value="NZ_JACHHD010000013.1"/>
</dbReference>
<dbReference type="InterPro" id="IPR050090">
    <property type="entry name" value="Tyrosine_recombinase_XerCD"/>
</dbReference>
<evidence type="ECO:0000313" key="8">
    <source>
        <dbReference type="EMBL" id="MBB5185331.1"/>
    </source>
</evidence>
<dbReference type="InterPro" id="IPR044068">
    <property type="entry name" value="CB"/>
</dbReference>
<dbReference type="EMBL" id="JACHHD010000013">
    <property type="protein sequence ID" value="MBB5185331.1"/>
    <property type="molecule type" value="Genomic_DNA"/>
</dbReference>